<evidence type="ECO:0000313" key="2">
    <source>
        <dbReference type="EMBL" id="CAD8050853.1"/>
    </source>
</evidence>
<feature type="coiled-coil region" evidence="1">
    <location>
        <begin position="85"/>
        <end position="112"/>
    </location>
</feature>
<proteinExistence type="predicted"/>
<evidence type="ECO:0000313" key="3">
    <source>
        <dbReference type="Proteomes" id="UP000688137"/>
    </source>
</evidence>
<dbReference type="EMBL" id="CAJJDM010000012">
    <property type="protein sequence ID" value="CAD8050853.1"/>
    <property type="molecule type" value="Genomic_DNA"/>
</dbReference>
<dbReference type="Proteomes" id="UP000688137">
    <property type="component" value="Unassembled WGS sequence"/>
</dbReference>
<dbReference type="AlphaFoldDB" id="A0A8S1K8M4"/>
<organism evidence="2 3">
    <name type="scientific">Paramecium primaurelia</name>
    <dbReference type="NCBI Taxonomy" id="5886"/>
    <lineage>
        <taxon>Eukaryota</taxon>
        <taxon>Sar</taxon>
        <taxon>Alveolata</taxon>
        <taxon>Ciliophora</taxon>
        <taxon>Intramacronucleata</taxon>
        <taxon>Oligohymenophorea</taxon>
        <taxon>Peniculida</taxon>
        <taxon>Parameciidae</taxon>
        <taxon>Paramecium</taxon>
    </lineage>
</organism>
<keyword evidence="3" id="KW-1185">Reference proteome</keyword>
<evidence type="ECO:0000256" key="1">
    <source>
        <dbReference type="SAM" id="Coils"/>
    </source>
</evidence>
<keyword evidence="1" id="KW-0175">Coiled coil</keyword>
<comment type="caution">
    <text evidence="2">The sequence shown here is derived from an EMBL/GenBank/DDBJ whole genome shotgun (WGS) entry which is preliminary data.</text>
</comment>
<protein>
    <submittedName>
        <fullName evidence="2">Uncharacterized protein</fullName>
    </submittedName>
</protein>
<name>A0A8S1K8M4_PARPR</name>
<reference evidence="2" key="1">
    <citation type="submission" date="2021-01" db="EMBL/GenBank/DDBJ databases">
        <authorList>
            <consortium name="Genoscope - CEA"/>
            <person name="William W."/>
        </authorList>
    </citation>
    <scope>NUCLEOTIDE SEQUENCE</scope>
</reference>
<sequence>MQSYREALQLFQKNSMNLPMKEHEDKLNIMLEYILHELERDKKELQILRQEIIHESYLQSSINDDTSTSFIEELADFTRSFRILAEESTNETNEINNQVETLKNEKARIRKSTNLLNHRVCEMEKFLGVGLNQVNSQEANN</sequence>
<accession>A0A8S1K8M4</accession>
<dbReference type="OMA" id="HRVCEME"/>
<gene>
    <name evidence="2" type="ORF">PPRIM_AZ9-3.1.T0170265</name>
</gene>